<organism evidence="2">
    <name type="scientific">Hyalella azteca</name>
    <name type="common">Amphipod</name>
    <dbReference type="NCBI Taxonomy" id="294128"/>
    <lineage>
        <taxon>Eukaryota</taxon>
        <taxon>Metazoa</taxon>
        <taxon>Ecdysozoa</taxon>
        <taxon>Arthropoda</taxon>
        <taxon>Crustacea</taxon>
        <taxon>Multicrustacea</taxon>
        <taxon>Malacostraca</taxon>
        <taxon>Eumalacostraca</taxon>
        <taxon>Peracarida</taxon>
        <taxon>Amphipoda</taxon>
        <taxon>Senticaudata</taxon>
        <taxon>Talitrida</taxon>
        <taxon>Talitroidea</taxon>
        <taxon>Hyalellidae</taxon>
        <taxon>Hyalella</taxon>
    </lineage>
</organism>
<dbReference type="SUPFAM" id="SSF52540">
    <property type="entry name" value="P-loop containing nucleoside triphosphate hydrolases"/>
    <property type="match status" value="1"/>
</dbReference>
<name>A0A6A0H7M5_HYAAZ</name>
<comment type="caution">
    <text evidence="2">The sequence shown here is derived from an EMBL/GenBank/DDBJ whole genome shotgun (WGS) entry which is preliminary data.</text>
</comment>
<dbReference type="GO" id="GO:0005524">
    <property type="term" value="F:ATP binding"/>
    <property type="evidence" value="ECO:0007669"/>
    <property type="project" value="InterPro"/>
</dbReference>
<sequence length="198" mass="22555">MALVISLHGDTGTGKNFVSDLVAEAVFKKGQKSAYIHKFIASVSFPHEGKTDVYKLELVDAIRKSVAACERSLFIFDEVHKMEPGLLDAIKPFIDYHTEIHGEILQFALDWWATGKSRAAISLKDVERLVERGAFNEKGGLHMSELIQHSLVDFYVPFLPLERRHVELCARDEMTSRRLKPDPAIIKSVLFMAREFYY</sequence>
<comment type="similarity">
    <text evidence="1">Belongs to the ClpA/ClpB family. Torsin subfamily.</text>
</comment>
<dbReference type="GO" id="GO:0005737">
    <property type="term" value="C:cytoplasm"/>
    <property type="evidence" value="ECO:0007669"/>
    <property type="project" value="UniProtKB-ARBA"/>
</dbReference>
<gene>
    <name evidence="2" type="ORF">HAZT_HAZT000090</name>
</gene>
<evidence type="ECO:0000313" key="2">
    <source>
        <dbReference type="EMBL" id="KAA0201712.1"/>
    </source>
</evidence>
<dbReference type="Proteomes" id="UP000711488">
    <property type="component" value="Unassembled WGS sequence"/>
</dbReference>
<accession>A0A6A0H7M5</accession>
<dbReference type="OrthoDB" id="19623at2759"/>
<dbReference type="Pfam" id="PF06309">
    <property type="entry name" value="Torsin"/>
    <property type="match status" value="1"/>
</dbReference>
<evidence type="ECO:0000256" key="1">
    <source>
        <dbReference type="ARBA" id="ARBA00006235"/>
    </source>
</evidence>
<dbReference type="AlphaFoldDB" id="A0A6A0H7M5"/>
<dbReference type="GO" id="GO:0012505">
    <property type="term" value="C:endomembrane system"/>
    <property type="evidence" value="ECO:0007669"/>
    <property type="project" value="UniProtKB-ARBA"/>
</dbReference>
<dbReference type="InterPro" id="IPR027417">
    <property type="entry name" value="P-loop_NTPase"/>
</dbReference>
<dbReference type="GO" id="GO:0016887">
    <property type="term" value="F:ATP hydrolysis activity"/>
    <property type="evidence" value="ECO:0007669"/>
    <property type="project" value="InterPro"/>
</dbReference>
<reference evidence="2" key="3">
    <citation type="submission" date="2019-06" db="EMBL/GenBank/DDBJ databases">
        <authorList>
            <person name="Poynton C."/>
            <person name="Hasenbein S."/>
            <person name="Benoit J.B."/>
            <person name="Sepulveda M.S."/>
            <person name="Poelchau M.F."/>
            <person name="Murali S.C."/>
            <person name="Chen S."/>
            <person name="Glastad K.M."/>
            <person name="Werren J.H."/>
            <person name="Vineis J.H."/>
            <person name="Bowen J.L."/>
            <person name="Friedrich M."/>
            <person name="Jones J."/>
            <person name="Robertson H.M."/>
            <person name="Feyereisen R."/>
            <person name="Mechler-Hickson A."/>
            <person name="Mathers N."/>
            <person name="Lee C.E."/>
            <person name="Colbourne J.K."/>
            <person name="Biales A."/>
            <person name="Johnston J.S."/>
            <person name="Wellborn G.A."/>
            <person name="Rosendale A.J."/>
            <person name="Cridge A.G."/>
            <person name="Munoz-Torres M.C."/>
            <person name="Bain P.A."/>
            <person name="Manny A.R."/>
            <person name="Major K.M."/>
            <person name="Lambert F.N."/>
            <person name="Vulpe C.D."/>
            <person name="Tuck P."/>
            <person name="Blalock B.J."/>
            <person name="Lin Y.-Y."/>
            <person name="Smith M.E."/>
            <person name="Ochoa-Acuna H."/>
            <person name="Chen M.-J.M."/>
            <person name="Childers C.P."/>
            <person name="Qu J."/>
            <person name="Dugan S."/>
            <person name="Lee S.L."/>
            <person name="Chao H."/>
            <person name="Dinh H."/>
            <person name="Han Y."/>
            <person name="Doddapaneni H."/>
            <person name="Worley K.C."/>
            <person name="Muzny D.M."/>
            <person name="Gibbs R.A."/>
            <person name="Richards S."/>
        </authorList>
    </citation>
    <scope>NUCLEOTIDE SEQUENCE</scope>
    <source>
        <strain evidence="2">HAZT.00-mixed</strain>
        <tissue evidence="2">Whole organism</tissue>
    </source>
</reference>
<evidence type="ECO:0008006" key="3">
    <source>
        <dbReference type="Google" id="ProtNLM"/>
    </source>
</evidence>
<protein>
    <recommendedName>
        <fullName evidence="3">AAA+ ATPase domain-containing protein</fullName>
    </recommendedName>
</protein>
<dbReference type="PANTHER" id="PTHR10760">
    <property type="entry name" value="TORSIN"/>
    <property type="match status" value="1"/>
</dbReference>
<dbReference type="EMBL" id="JQDR03005114">
    <property type="protein sequence ID" value="KAA0201712.1"/>
    <property type="molecule type" value="Genomic_DNA"/>
</dbReference>
<reference evidence="2" key="1">
    <citation type="submission" date="2014-08" db="EMBL/GenBank/DDBJ databases">
        <authorList>
            <person name="Murali S."/>
            <person name="Richards S."/>
            <person name="Bandaranaike D."/>
            <person name="Bellair M."/>
            <person name="Blankenburg K."/>
            <person name="Chao H."/>
            <person name="Dinh H."/>
            <person name="Doddapaneni H."/>
            <person name="Dugan-Rocha S."/>
            <person name="Elkadiri S."/>
            <person name="Gnanaolivu R."/>
            <person name="Hughes D."/>
            <person name="Lee S."/>
            <person name="Li M."/>
            <person name="Ming W."/>
            <person name="Munidasa M."/>
            <person name="Muniz J."/>
            <person name="Nguyen L."/>
            <person name="Osuji N."/>
            <person name="Pu L.-L."/>
            <person name="Puazo M."/>
            <person name="Skinner E."/>
            <person name="Qu C."/>
            <person name="Quiroz J."/>
            <person name="Raj R."/>
            <person name="Weissenberger G."/>
            <person name="Xin Y."/>
            <person name="Zou X."/>
            <person name="Han Y."/>
            <person name="Worley K."/>
            <person name="Muzny D."/>
            <person name="Gibbs R."/>
        </authorList>
    </citation>
    <scope>NUCLEOTIDE SEQUENCE</scope>
    <source>
        <strain evidence="2">HAZT.00-mixed</strain>
        <tissue evidence="2">Whole organism</tissue>
    </source>
</reference>
<reference evidence="2" key="2">
    <citation type="journal article" date="2018" name="Environ. Sci. Technol.">
        <title>The Toxicogenome of Hyalella azteca: A Model for Sediment Ecotoxicology and Evolutionary Toxicology.</title>
        <authorList>
            <person name="Poynton H.C."/>
            <person name="Hasenbein S."/>
            <person name="Benoit J.B."/>
            <person name="Sepulveda M.S."/>
            <person name="Poelchau M.F."/>
            <person name="Hughes D.S.T."/>
            <person name="Murali S.C."/>
            <person name="Chen S."/>
            <person name="Glastad K.M."/>
            <person name="Goodisman M.A.D."/>
            <person name="Werren J.H."/>
            <person name="Vineis J.H."/>
            <person name="Bowen J.L."/>
            <person name="Friedrich M."/>
            <person name="Jones J."/>
            <person name="Robertson H.M."/>
            <person name="Feyereisen R."/>
            <person name="Mechler-Hickson A."/>
            <person name="Mathers N."/>
            <person name="Lee C.E."/>
            <person name="Colbourne J.K."/>
            <person name="Biales A."/>
            <person name="Johnston J.S."/>
            <person name="Wellborn G.A."/>
            <person name="Rosendale A.J."/>
            <person name="Cridge A.G."/>
            <person name="Munoz-Torres M.C."/>
            <person name="Bain P.A."/>
            <person name="Manny A.R."/>
            <person name="Major K.M."/>
            <person name="Lambert F.N."/>
            <person name="Vulpe C.D."/>
            <person name="Tuck P."/>
            <person name="Blalock B.J."/>
            <person name="Lin Y.Y."/>
            <person name="Smith M.E."/>
            <person name="Ochoa-Acuna H."/>
            <person name="Chen M.M."/>
            <person name="Childers C.P."/>
            <person name="Qu J."/>
            <person name="Dugan S."/>
            <person name="Lee S.L."/>
            <person name="Chao H."/>
            <person name="Dinh H."/>
            <person name="Han Y."/>
            <person name="Doddapaneni H."/>
            <person name="Worley K.C."/>
            <person name="Muzny D.M."/>
            <person name="Gibbs R.A."/>
            <person name="Richards S."/>
        </authorList>
    </citation>
    <scope>NUCLEOTIDE SEQUENCE</scope>
    <source>
        <strain evidence="2">HAZT.00-mixed</strain>
        <tissue evidence="2">Whole organism</tissue>
    </source>
</reference>
<proteinExistence type="inferred from homology"/>
<dbReference type="Gene3D" id="3.40.50.300">
    <property type="entry name" value="P-loop containing nucleotide triphosphate hydrolases"/>
    <property type="match status" value="1"/>
</dbReference>
<dbReference type="PANTHER" id="PTHR10760:SF2">
    <property type="entry name" value="LD13476P-RELATED"/>
    <property type="match status" value="1"/>
</dbReference>
<dbReference type="InterPro" id="IPR010448">
    <property type="entry name" value="Torsin"/>
</dbReference>